<evidence type="ECO:0000256" key="1">
    <source>
        <dbReference type="ARBA" id="ARBA00023015"/>
    </source>
</evidence>
<dbReference type="Gene3D" id="2.60.120.10">
    <property type="entry name" value="Jelly Rolls"/>
    <property type="match status" value="1"/>
</dbReference>
<dbReference type="GO" id="GO:0003677">
    <property type="term" value="F:DNA binding"/>
    <property type="evidence" value="ECO:0007669"/>
    <property type="project" value="UniProtKB-KW"/>
</dbReference>
<evidence type="ECO:0000256" key="3">
    <source>
        <dbReference type="ARBA" id="ARBA00023163"/>
    </source>
</evidence>
<dbReference type="SUPFAM" id="SSF51206">
    <property type="entry name" value="cAMP-binding domain-like"/>
    <property type="match status" value="1"/>
</dbReference>
<evidence type="ECO:0000313" key="6">
    <source>
        <dbReference type="Proteomes" id="UP000199125"/>
    </source>
</evidence>
<evidence type="ECO:0000259" key="4">
    <source>
        <dbReference type="Pfam" id="PF13545"/>
    </source>
</evidence>
<dbReference type="AlphaFoldDB" id="A0A1H6JFL4"/>
<dbReference type="GO" id="GO:0006355">
    <property type="term" value="P:regulation of DNA-templated transcription"/>
    <property type="evidence" value="ECO:0007669"/>
    <property type="project" value="InterPro"/>
</dbReference>
<dbReference type="SUPFAM" id="SSF46785">
    <property type="entry name" value="Winged helix' DNA-binding domain"/>
    <property type="match status" value="1"/>
</dbReference>
<keyword evidence="6" id="KW-1185">Reference proteome</keyword>
<dbReference type="Pfam" id="PF13545">
    <property type="entry name" value="HTH_Crp_2"/>
    <property type="match status" value="1"/>
</dbReference>
<organism evidence="5 6">
    <name type="scientific">Paracoccus alkenifer</name>
    <dbReference type="NCBI Taxonomy" id="65735"/>
    <lineage>
        <taxon>Bacteria</taxon>
        <taxon>Pseudomonadati</taxon>
        <taxon>Pseudomonadota</taxon>
        <taxon>Alphaproteobacteria</taxon>
        <taxon>Rhodobacterales</taxon>
        <taxon>Paracoccaceae</taxon>
        <taxon>Paracoccus</taxon>
    </lineage>
</organism>
<keyword evidence="1" id="KW-0805">Transcription regulation</keyword>
<evidence type="ECO:0000313" key="5">
    <source>
        <dbReference type="EMBL" id="SEH61061.1"/>
    </source>
</evidence>
<dbReference type="InterPro" id="IPR018490">
    <property type="entry name" value="cNMP-bd_dom_sf"/>
</dbReference>
<reference evidence="6" key="1">
    <citation type="submission" date="2016-10" db="EMBL/GenBank/DDBJ databases">
        <authorList>
            <person name="Varghese N."/>
            <person name="Submissions S."/>
        </authorList>
    </citation>
    <scope>NUCLEOTIDE SEQUENCE [LARGE SCALE GENOMIC DNA]</scope>
    <source>
        <strain evidence="6">DSM 11593</strain>
    </source>
</reference>
<feature type="domain" description="HTH crp-type" evidence="4">
    <location>
        <begin position="155"/>
        <end position="227"/>
    </location>
</feature>
<dbReference type="InterPro" id="IPR036390">
    <property type="entry name" value="WH_DNA-bd_sf"/>
</dbReference>
<keyword evidence="5" id="KW-0808">Transferase</keyword>
<keyword evidence="5" id="KW-0418">Kinase</keyword>
<dbReference type="GO" id="GO:0016301">
    <property type="term" value="F:kinase activity"/>
    <property type="evidence" value="ECO:0007669"/>
    <property type="project" value="UniProtKB-KW"/>
</dbReference>
<sequence length="243" mass="27762">MALTEYFIRYLQRRDELGAKDLAALRAIPTETLQFQNGQTIMAPGPDKSHSCLVLDGMAGRLHTMPARVPRPVITALYVPGDFMDLHNFVLAEVDDRLMAFGPARIEFVHHRYLLDLSENHPHLTRLLWMATAIDAAVHRQWLAAASTLRSSAHLAHLVCEIYTRLAAVGVASDHRLTLPLLQRELAILLGYSSIHVNRAVRDLRDRKLLRWVGTEIEILDWPELVRLAHFSADYLDLERRRR</sequence>
<keyword evidence="2" id="KW-0238">DNA-binding</keyword>
<dbReference type="Proteomes" id="UP000199125">
    <property type="component" value="Unassembled WGS sequence"/>
</dbReference>
<dbReference type="InterPro" id="IPR012318">
    <property type="entry name" value="HTH_CRP"/>
</dbReference>
<evidence type="ECO:0000256" key="2">
    <source>
        <dbReference type="ARBA" id="ARBA00023125"/>
    </source>
</evidence>
<dbReference type="InterPro" id="IPR014710">
    <property type="entry name" value="RmlC-like_jellyroll"/>
</dbReference>
<dbReference type="STRING" id="65735.SAMN04488075_0347"/>
<protein>
    <submittedName>
        <fullName evidence="5">cAMP-binding domain of CRP or a regulatory subunit of cAMP-dependent protein kinases</fullName>
    </submittedName>
</protein>
<dbReference type="RefSeq" id="WP_090845817.1">
    <property type="nucleotide sequence ID" value="NZ_FNXG01000001.1"/>
</dbReference>
<name>A0A1H6JFL4_9RHOB</name>
<accession>A0A1H6JFL4</accession>
<proteinExistence type="predicted"/>
<gene>
    <name evidence="5" type="ORF">SAMN04488075_0347</name>
</gene>
<keyword evidence="3" id="KW-0804">Transcription</keyword>
<dbReference type="EMBL" id="FNXG01000001">
    <property type="protein sequence ID" value="SEH61061.1"/>
    <property type="molecule type" value="Genomic_DNA"/>
</dbReference>
<dbReference type="OrthoDB" id="7584044at2"/>